<reference evidence="6 7" key="1">
    <citation type="journal article" date="2018" name="Sci. Rep.">
        <title>Characterisation of pathogen-specific regions and novel effector candidates in Fusarium oxysporum f. sp. cepae.</title>
        <authorList>
            <person name="Armitage A.D."/>
            <person name="Taylor A."/>
            <person name="Sobczyk M.K."/>
            <person name="Baxter L."/>
            <person name="Greenfield B.P."/>
            <person name="Bates H.J."/>
            <person name="Wilson F."/>
            <person name="Jackson A.C."/>
            <person name="Ott S."/>
            <person name="Harrison R.J."/>
            <person name="Clarkson J.P."/>
        </authorList>
    </citation>
    <scope>NUCLEOTIDE SEQUENCE [LARGE SCALE GENOMIC DNA]</scope>
    <source>
        <strain evidence="6 7">Fp_A8</strain>
    </source>
</reference>
<comment type="caution">
    <text evidence="6">The sequence shown here is derived from an EMBL/GenBank/DDBJ whole genome shotgun (WGS) entry which is preliminary data.</text>
</comment>
<protein>
    <recommendedName>
        <fullName evidence="5">FAD-binding PCMH-type domain-containing protein</fullName>
    </recommendedName>
</protein>
<proteinExistence type="predicted"/>
<comment type="cofactor">
    <cofactor evidence="1">
        <name>FAD</name>
        <dbReference type="ChEBI" id="CHEBI:57692"/>
    </cofactor>
</comment>
<accession>A0A420UAM6</accession>
<dbReference type="AlphaFoldDB" id="A0A420UAM6"/>
<evidence type="ECO:0000256" key="2">
    <source>
        <dbReference type="ARBA" id="ARBA00022630"/>
    </source>
</evidence>
<evidence type="ECO:0000313" key="6">
    <source>
        <dbReference type="EMBL" id="RKL50861.1"/>
    </source>
</evidence>
<dbReference type="Gene3D" id="3.30.43.10">
    <property type="entry name" value="Uridine Diphospho-n-acetylenolpyruvylglucosamine Reductase, domain 2"/>
    <property type="match status" value="1"/>
</dbReference>
<dbReference type="PROSITE" id="PS51387">
    <property type="entry name" value="FAD_PCMH"/>
    <property type="match status" value="1"/>
</dbReference>
<dbReference type="InterPro" id="IPR004113">
    <property type="entry name" value="FAD-bd_oxidored_4_C"/>
</dbReference>
<evidence type="ECO:0000313" key="7">
    <source>
        <dbReference type="Proteomes" id="UP000283569"/>
    </source>
</evidence>
<dbReference type="GO" id="GO:0071949">
    <property type="term" value="F:FAD binding"/>
    <property type="evidence" value="ECO:0007669"/>
    <property type="project" value="InterPro"/>
</dbReference>
<keyword evidence="2" id="KW-0285">Flavoprotein</keyword>
<dbReference type="SUPFAM" id="SSF56176">
    <property type="entry name" value="FAD-binding/transporter-associated domain-like"/>
    <property type="match status" value="1"/>
</dbReference>
<dbReference type="EMBL" id="MRDB01000001">
    <property type="protein sequence ID" value="RKL50861.1"/>
    <property type="molecule type" value="Genomic_DNA"/>
</dbReference>
<dbReference type="Proteomes" id="UP000283569">
    <property type="component" value="Unassembled WGS sequence"/>
</dbReference>
<dbReference type="Pfam" id="PF01565">
    <property type="entry name" value="FAD_binding_4"/>
    <property type="match status" value="1"/>
</dbReference>
<dbReference type="InterPro" id="IPR016169">
    <property type="entry name" value="FAD-bd_PCMH_sub2"/>
</dbReference>
<dbReference type="PANTHER" id="PTHR11748">
    <property type="entry name" value="D-LACTATE DEHYDROGENASE"/>
    <property type="match status" value="1"/>
</dbReference>
<dbReference type="GO" id="GO:1903457">
    <property type="term" value="P:lactate catabolic process"/>
    <property type="evidence" value="ECO:0007669"/>
    <property type="project" value="TreeGrafter"/>
</dbReference>
<evidence type="ECO:0000256" key="4">
    <source>
        <dbReference type="ARBA" id="ARBA00023002"/>
    </source>
</evidence>
<dbReference type="Pfam" id="PF02913">
    <property type="entry name" value="FAD-oxidase_C"/>
    <property type="match status" value="1"/>
</dbReference>
<sequence>MSSSPKVLPPGIGSAEHRQFFDELAKVVGDENISRDASTGALVGPHQQQSYGDPYAIANQDQHLPSGAVRPASVQELQQVLRLANELSVPLWTVSRGRNLGYGGSAPAVAGSVVLDLHRMNRIVEVNEADAYAIVEPGVSFFDLYEEIKRRDLALWPSCAAIGWGSVVGNTLDHGFGYTPDGVHTEAQCGMEVVLPTGELLRTGMGAMTDSRLFPLYKAGFGPSVDGLFYQSNLGQLFFSKEALNERILSHPSGVVTKLGIHISPAPEAYTACELSVPNETDLPQLVELLASLQRRGVVTNHPSISNVFRQAILSPNEAVKAKLATHFGPGKAVPESVLDELKSNQGWGFWRAEFGLQGDADVVPALESSLRRAMAKIPGARLETRQFGGTPGEFLRADKVETRGIPHNGVPTLEALSLMDYRLAAGSGHTDFAPVLPTSGPELLEWYLAAKEMVSEAKFDFFADFHAYSRYIIPIILIVYTPEEKERAKELCQKLIDDAFHRGLTTYRTHVEFMDQIRSHFSYKEHALAKLVDSFKATMDPKNILSPGKSGIARAKQKI</sequence>
<dbReference type="InterPro" id="IPR016166">
    <property type="entry name" value="FAD-bd_PCMH"/>
</dbReference>
<organism evidence="6 7">
    <name type="scientific">Gibberella intermedia</name>
    <name type="common">Bulb rot disease fungus</name>
    <name type="synonym">Fusarium proliferatum</name>
    <dbReference type="NCBI Taxonomy" id="948311"/>
    <lineage>
        <taxon>Eukaryota</taxon>
        <taxon>Fungi</taxon>
        <taxon>Dikarya</taxon>
        <taxon>Ascomycota</taxon>
        <taxon>Pezizomycotina</taxon>
        <taxon>Sordariomycetes</taxon>
        <taxon>Hypocreomycetidae</taxon>
        <taxon>Hypocreales</taxon>
        <taxon>Nectriaceae</taxon>
        <taxon>Fusarium</taxon>
        <taxon>Fusarium fujikuroi species complex</taxon>
    </lineage>
</organism>
<gene>
    <name evidence="6" type="ORF">BFJ72_g314</name>
</gene>
<dbReference type="GO" id="GO:0008720">
    <property type="term" value="F:D-lactate dehydrogenase (NAD+) activity"/>
    <property type="evidence" value="ECO:0007669"/>
    <property type="project" value="TreeGrafter"/>
</dbReference>
<dbReference type="InterPro" id="IPR016171">
    <property type="entry name" value="Vanillyl_alc_oxidase_C-sub2"/>
</dbReference>
<feature type="domain" description="FAD-binding PCMH-type" evidence="5">
    <location>
        <begin position="61"/>
        <end position="266"/>
    </location>
</feature>
<dbReference type="PANTHER" id="PTHR11748:SF114">
    <property type="entry name" value="ARYL-ALCOHOL OXIDASE VANILLYL-ALCOHOL OXIDASE (AFU_ORTHOLOGUE AFUA_3G09500)-RELATED"/>
    <property type="match status" value="1"/>
</dbReference>
<dbReference type="GO" id="GO:0005739">
    <property type="term" value="C:mitochondrion"/>
    <property type="evidence" value="ECO:0007669"/>
    <property type="project" value="TreeGrafter"/>
</dbReference>
<dbReference type="InterPro" id="IPR006094">
    <property type="entry name" value="Oxid_FAD_bind_N"/>
</dbReference>
<evidence type="ECO:0000256" key="3">
    <source>
        <dbReference type="ARBA" id="ARBA00022827"/>
    </source>
</evidence>
<keyword evidence="4" id="KW-0560">Oxidoreductase</keyword>
<keyword evidence="3" id="KW-0274">FAD</keyword>
<evidence type="ECO:0000256" key="1">
    <source>
        <dbReference type="ARBA" id="ARBA00001974"/>
    </source>
</evidence>
<dbReference type="SUPFAM" id="SSF55103">
    <property type="entry name" value="FAD-linked oxidases, C-terminal domain"/>
    <property type="match status" value="1"/>
</dbReference>
<dbReference type="GO" id="GO:0004458">
    <property type="term" value="F:D-lactate dehydrogenase (cytochrome) activity"/>
    <property type="evidence" value="ECO:0007669"/>
    <property type="project" value="TreeGrafter"/>
</dbReference>
<dbReference type="Gene3D" id="1.10.45.10">
    <property type="entry name" value="Vanillyl-alcohol Oxidase, Chain A, domain 4"/>
    <property type="match status" value="1"/>
</dbReference>
<evidence type="ECO:0000259" key="5">
    <source>
        <dbReference type="PROSITE" id="PS51387"/>
    </source>
</evidence>
<dbReference type="InterPro" id="IPR036318">
    <property type="entry name" value="FAD-bd_PCMH-like_sf"/>
</dbReference>
<dbReference type="Gene3D" id="3.40.462.10">
    <property type="entry name" value="FAD-linked oxidases, C-terminal domain"/>
    <property type="match status" value="1"/>
</dbReference>
<dbReference type="InterPro" id="IPR016167">
    <property type="entry name" value="FAD-bd_PCMH_sub1"/>
</dbReference>
<name>A0A420UAM6_GIBIN</name>
<dbReference type="Gene3D" id="3.30.465.10">
    <property type="match status" value="1"/>
</dbReference>
<dbReference type="InterPro" id="IPR016170">
    <property type="entry name" value="Cytok_DH_C_sf"/>
</dbReference>
<dbReference type="InterPro" id="IPR016164">
    <property type="entry name" value="FAD-linked_Oxase-like_C"/>
</dbReference>